<dbReference type="InterPro" id="IPR023210">
    <property type="entry name" value="NADP_OxRdtase_dom"/>
</dbReference>
<gene>
    <name evidence="10" type="primary">ORF67166</name>
</gene>
<organism evidence="10">
    <name type="scientific">Arion vulgaris</name>
    <dbReference type="NCBI Taxonomy" id="1028688"/>
    <lineage>
        <taxon>Eukaryota</taxon>
        <taxon>Metazoa</taxon>
        <taxon>Spiralia</taxon>
        <taxon>Lophotrochozoa</taxon>
        <taxon>Mollusca</taxon>
        <taxon>Gastropoda</taxon>
        <taxon>Heterobranchia</taxon>
        <taxon>Euthyneura</taxon>
        <taxon>Panpulmonata</taxon>
        <taxon>Eupulmonata</taxon>
        <taxon>Stylommatophora</taxon>
        <taxon>Helicina</taxon>
        <taxon>Arionoidea</taxon>
        <taxon>Arionidae</taxon>
        <taxon>Arion</taxon>
    </lineage>
</organism>
<evidence type="ECO:0000256" key="8">
    <source>
        <dbReference type="ARBA" id="ARBA00032926"/>
    </source>
</evidence>
<evidence type="ECO:0000256" key="6">
    <source>
        <dbReference type="ARBA" id="ARBA00031154"/>
    </source>
</evidence>
<dbReference type="UniPathway" id="UPA00142">
    <property type="reaction ID" value="UER00209"/>
</dbReference>
<evidence type="ECO:0000313" key="10">
    <source>
        <dbReference type="EMBL" id="CEK68661.1"/>
    </source>
</evidence>
<comment type="pathway">
    <text evidence="1">Sulfur metabolism; glutathione biosynthesis; glutathione from L-cysteine and L-glutamate: step 1/2.</text>
</comment>
<dbReference type="GO" id="GO:0030234">
    <property type="term" value="F:enzyme regulator activity"/>
    <property type="evidence" value="ECO:0007669"/>
    <property type="project" value="TreeGrafter"/>
</dbReference>
<reference evidence="10" key="1">
    <citation type="submission" date="2014-12" db="EMBL/GenBank/DDBJ databases">
        <title>Insight into the proteome of Arion vulgaris.</title>
        <authorList>
            <person name="Aradska J."/>
            <person name="Bulat T."/>
            <person name="Smidak R."/>
            <person name="Sarate P."/>
            <person name="Gangsoo J."/>
            <person name="Sialana F."/>
            <person name="Bilban M."/>
            <person name="Lubec G."/>
        </authorList>
    </citation>
    <scope>NUCLEOTIDE SEQUENCE</scope>
    <source>
        <tissue evidence="10">Skin</tissue>
    </source>
</reference>
<dbReference type="AlphaFoldDB" id="A0A0B6ZLB9"/>
<protein>
    <recommendedName>
        <fullName evidence="7">GCS light chain</fullName>
    </recommendedName>
    <alternativeName>
        <fullName evidence="5">Gamma-ECS regulatory subunit</fullName>
    </alternativeName>
    <alternativeName>
        <fullName evidence="8">Gamma-glutamylcysteine synthetase regulatory subunit</fullName>
    </alternativeName>
    <alternativeName>
        <fullName evidence="6">Glutamate--cysteine ligase modifier subunit</fullName>
    </alternativeName>
</protein>
<dbReference type="Gene3D" id="3.20.20.100">
    <property type="entry name" value="NADP-dependent oxidoreductase domain"/>
    <property type="match status" value="1"/>
</dbReference>
<evidence type="ECO:0000256" key="4">
    <source>
        <dbReference type="ARBA" id="ARBA00022684"/>
    </source>
</evidence>
<dbReference type="GO" id="GO:0006750">
    <property type="term" value="P:glutathione biosynthetic process"/>
    <property type="evidence" value="ECO:0007669"/>
    <property type="project" value="UniProtKB-UniPathway"/>
</dbReference>
<dbReference type="SUPFAM" id="SSF51430">
    <property type="entry name" value="NAD(P)-linked oxidoreductase"/>
    <property type="match status" value="1"/>
</dbReference>
<keyword evidence="4" id="KW-0317">Glutathione biosynthesis</keyword>
<evidence type="ECO:0000256" key="2">
    <source>
        <dbReference type="ARBA" id="ARBA00008612"/>
    </source>
</evidence>
<evidence type="ECO:0000256" key="5">
    <source>
        <dbReference type="ARBA" id="ARBA00030406"/>
    </source>
</evidence>
<evidence type="ECO:0000256" key="7">
    <source>
        <dbReference type="ARBA" id="ARBA00031732"/>
    </source>
</evidence>
<comment type="similarity">
    <text evidence="2">Belongs to the aldo/keto reductase family. Glutamate--cysteine ligase light chain subfamily.</text>
</comment>
<evidence type="ECO:0000256" key="3">
    <source>
        <dbReference type="ARBA" id="ARBA00011532"/>
    </source>
</evidence>
<dbReference type="InterPro" id="IPR036812">
    <property type="entry name" value="NAD(P)_OxRdtase_dom_sf"/>
</dbReference>
<evidence type="ECO:0000259" key="9">
    <source>
        <dbReference type="Pfam" id="PF00248"/>
    </source>
</evidence>
<comment type="subunit">
    <text evidence="3">Heterodimer of a catalytic heavy chain and a regulatory light chain.</text>
</comment>
<dbReference type="InterPro" id="IPR032963">
    <property type="entry name" value="Gclm"/>
</dbReference>
<accession>A0A0B6ZLB9</accession>
<dbReference type="EMBL" id="HACG01021796">
    <property type="protein sequence ID" value="CEK68661.1"/>
    <property type="molecule type" value="Transcribed_RNA"/>
</dbReference>
<feature type="domain" description="NADP-dependent oxidoreductase" evidence="9">
    <location>
        <begin position="75"/>
        <end position="214"/>
    </location>
</feature>
<dbReference type="Pfam" id="PF00248">
    <property type="entry name" value="Aldo_ket_red"/>
    <property type="match status" value="1"/>
</dbReference>
<name>A0A0B6ZLB9_9EUPU</name>
<dbReference type="GO" id="GO:0017109">
    <property type="term" value="C:glutamate-cysteine ligase complex"/>
    <property type="evidence" value="ECO:0007669"/>
    <property type="project" value="TreeGrafter"/>
</dbReference>
<evidence type="ECO:0000256" key="1">
    <source>
        <dbReference type="ARBA" id="ARBA00005006"/>
    </source>
</evidence>
<proteinExistence type="inferred from homology"/>
<dbReference type="PANTHER" id="PTHR13295:SF4">
    <property type="entry name" value="GLUTAMATE--CYSTEINE LIGASE REGULATORY SUBUNIT"/>
    <property type="match status" value="1"/>
</dbReference>
<dbReference type="GO" id="GO:0035226">
    <property type="term" value="F:glutamate-cysteine ligase catalytic subunit binding"/>
    <property type="evidence" value="ECO:0007669"/>
    <property type="project" value="InterPro"/>
</dbReference>
<dbReference type="PANTHER" id="PTHR13295">
    <property type="entry name" value="GLUTAMATE CYSTEINE LIGASE REGULATORY SUBUNIT"/>
    <property type="match status" value="1"/>
</dbReference>
<sequence>MAEESPLFPNAKSMHIHSGNIVNWTRLKRKPNQTSTEEVCECIGKTLAAYLESTSKTDLQHVSHLYKVNSENVQKLDENEREEVKITVKVFICASQPPSVISEVVDKVLGELGTNFIESLLLAVAPTSVDDDEDDSASPISLSTIQPYWEAMEKLVSADKVLSIGICDLTKDALEDLYNWAKVKPCIDQVNLESCCVMPQDLTEYAKSINVQLLTHNDRPEFISVDKLQETIQNVSTKPDSLDWKPQWVVRYSGILKCRGIIQMKGYIFYALRESSKDSL</sequence>